<keyword evidence="3" id="KW-0227">DNA damage</keyword>
<evidence type="ECO:0008006" key="11">
    <source>
        <dbReference type="Google" id="ProtNLM"/>
    </source>
</evidence>
<dbReference type="GO" id="GO:0006281">
    <property type="term" value="P:DNA repair"/>
    <property type="evidence" value="ECO:0007669"/>
    <property type="project" value="UniProtKB-KW"/>
</dbReference>
<feature type="compositionally biased region" description="Basic residues" evidence="8">
    <location>
        <begin position="1398"/>
        <end position="1408"/>
    </location>
</feature>
<evidence type="ECO:0000256" key="5">
    <source>
        <dbReference type="ARBA" id="ARBA00023204"/>
    </source>
</evidence>
<evidence type="ECO:0000313" key="9">
    <source>
        <dbReference type="EMBL" id="KAJ8509612.1"/>
    </source>
</evidence>
<comment type="caution">
    <text evidence="9">The sequence shown here is derived from an EMBL/GenBank/DDBJ whole genome shotgun (WGS) entry which is preliminary data.</text>
</comment>
<proteinExistence type="predicted"/>
<dbReference type="Proteomes" id="UP001222027">
    <property type="component" value="Unassembled WGS sequence"/>
</dbReference>
<reference evidence="9 10" key="1">
    <citation type="submission" date="2022-12" db="EMBL/GenBank/DDBJ databases">
        <title>Chromosome-scale assembly of the Ensete ventricosum genome.</title>
        <authorList>
            <person name="Dussert Y."/>
            <person name="Stocks J."/>
            <person name="Wendawek A."/>
            <person name="Woldeyes F."/>
            <person name="Nichols R.A."/>
            <person name="Borrell J.S."/>
        </authorList>
    </citation>
    <scope>NUCLEOTIDE SEQUENCE [LARGE SCALE GENOMIC DNA]</scope>
    <source>
        <strain evidence="10">cv. Maze</strain>
        <tissue evidence="9">Seeds</tissue>
    </source>
</reference>
<dbReference type="InterPro" id="IPR039776">
    <property type="entry name" value="Pds5"/>
</dbReference>
<dbReference type="GO" id="GO:0007064">
    <property type="term" value="P:mitotic sister chromatid cohesion"/>
    <property type="evidence" value="ECO:0007669"/>
    <property type="project" value="InterPro"/>
</dbReference>
<dbReference type="CDD" id="cd19953">
    <property type="entry name" value="PDS5"/>
    <property type="match status" value="1"/>
</dbReference>
<keyword evidence="5" id="KW-0234">DNA repair</keyword>
<keyword evidence="4" id="KW-0498">Mitosis</keyword>
<evidence type="ECO:0000256" key="3">
    <source>
        <dbReference type="ARBA" id="ARBA00022763"/>
    </source>
</evidence>
<dbReference type="Pfam" id="PF20168">
    <property type="entry name" value="PDS5"/>
    <property type="match status" value="1"/>
</dbReference>
<dbReference type="GO" id="GO:0000785">
    <property type="term" value="C:chromatin"/>
    <property type="evidence" value="ECO:0007669"/>
    <property type="project" value="TreeGrafter"/>
</dbReference>
<accession>A0AAV8RSC3</accession>
<evidence type="ECO:0000256" key="8">
    <source>
        <dbReference type="SAM" id="MobiDB-lite"/>
    </source>
</evidence>
<evidence type="ECO:0000256" key="6">
    <source>
        <dbReference type="ARBA" id="ARBA00023242"/>
    </source>
</evidence>
<name>A0AAV8RSC3_ENSVE</name>
<evidence type="ECO:0000256" key="2">
    <source>
        <dbReference type="ARBA" id="ARBA00022618"/>
    </source>
</evidence>
<dbReference type="GO" id="GO:0035825">
    <property type="term" value="P:homologous recombination"/>
    <property type="evidence" value="ECO:0007669"/>
    <property type="project" value="UniProtKB-ARBA"/>
</dbReference>
<evidence type="ECO:0000313" key="10">
    <source>
        <dbReference type="Proteomes" id="UP001222027"/>
    </source>
</evidence>
<keyword evidence="10" id="KW-1185">Reference proteome</keyword>
<keyword evidence="2" id="KW-0132">Cell division</keyword>
<keyword evidence="6" id="KW-0539">Nucleus</keyword>
<dbReference type="EMBL" id="JAQQAF010000001">
    <property type="protein sequence ID" value="KAJ8509612.1"/>
    <property type="molecule type" value="Genomic_DNA"/>
</dbReference>
<dbReference type="SUPFAM" id="SSF48371">
    <property type="entry name" value="ARM repeat"/>
    <property type="match status" value="1"/>
</dbReference>
<dbReference type="GO" id="GO:0005634">
    <property type="term" value="C:nucleus"/>
    <property type="evidence" value="ECO:0007669"/>
    <property type="project" value="UniProtKB-SubCell"/>
</dbReference>
<comment type="subcellular location">
    <subcellularLocation>
        <location evidence="1">Nucleus</location>
    </subcellularLocation>
</comment>
<dbReference type="PANTHER" id="PTHR12663">
    <property type="entry name" value="ANDROGEN INDUCED INHIBITOR OF PROLIFERATION AS3 / PDS5-RELATED"/>
    <property type="match status" value="1"/>
</dbReference>
<dbReference type="PANTHER" id="PTHR12663:SF50">
    <property type="entry name" value="SISTER CHROMATID COHESION PROTEIN PDS5 HOMOLOG B"/>
    <property type="match status" value="1"/>
</dbReference>
<protein>
    <recommendedName>
        <fullName evidence="11">Sister chromatid cohesion protein</fullName>
    </recommendedName>
</protein>
<sequence length="1408" mass="158330">MAVPPERVVQEIGKSLARPRLSKDALVKLLKEAEDALSKLNQSSTLQNSLGLLNRSLSQINLLQHKDKEVRLLVAVCFSEIIRILAPEPPFSDEIFMHIFRLIIGTFIDLADTASPYFTRRTKILESFAALRCCVIMLDIGCEDLVLEMFKVFFSVVRQSHQRSLIQAMLSIMTLVIEEKVTQPLLDIVLQNLMNADKGAASKLAVSLIQNCAGKLESPICGFLTSCIFDNDASANEFKKLYHEIILKLYQCAPQILVAVIPNLTQELLIDQVDIRLRAVHLVGKLLAQSELNFSQKFHTVFVEFLKRLSDKSPEVRIAAIEHARECYLSHPFGSEARDILAALEGRLLDFDDKVRTEAVLAVCDLAKSSLTCFPSEIILQAVERLRDKKVSVRKKVMEKLLELYRVYCSRCSEGVLTLSDHYEQIPCKILLLCFDKECKEFRPQYIELVFAEDLFPASLSIKERTKHWIAFFSLFKLPHIKALKSILYQKWRLQMELKVYFALRDEEKENASEEMHMRILASFMKMSTAFLDSTKAVECFQKLHQTTDNNIFKLLLELVDEDMSSSAAYSTRVSMLKQLGDKHPTYDFLSTLSTKCSYSIFSAEHVRYIMEDVISGNDDQTKYAQVSKVDLLIVILSIYPTLLRGGEDCLLKLFSMNATMLNEKSLQILAIAGRHVSIALSDIYPFLEQKCIEGTRTESKYAVSAISSLIHASDDPIFSNLCKKVVNSLHHGRHIPTLLQSLGCISQYSPLTYELYKKQIMHFIIQKLLCSKVDSDQVSSNDGALCSLSCKLKMYGLKSVAKSFLPHEVSQIQHEIKEFFVILSDMILGIGTINESILSQSDKVHLRVAAAKCILRLATRWDLHIPPDIFHLVIMSARDPSSTVRKSLLYKIHKLLMEQAIPDRYACVFAFTSVDCIGDIRNDSVKFFTTFLTARNKKFLINRNASALETDGVANTKHPGYIVVFVIHVLAHDKNFPSDNCQDQDVYAEFCSPLIFIICALLNLNCGRSNQNDASYMASYLLGIFLAIQKADDAVDAKFTPKLHILSKICLLALKVLTQHCKFSLDACHLVLLPSSYFKACHDARKKGASLHVANFVDKSFVRSILCAFDSYINQVQDVGDLDVMKNISNALTMDRQIDQSLGKMKKEKDNLHPNTKRSQKVCSMRSHMNSVSYSSSMSAELVHGIINLEPVNAEYEVRKEQVSSSDSVSICPVIPTSQVSTKTVASKEFMPSTSNERCVTNGSITSQPETSKADIECPLDSQVANDNGDVELLDSEDKTWEAINEMPLLDKGRCNVQPEEGKRLQLMLSDFGSAKSPHADTSILWLDSSSCSPEEVIPTTRDDSDKTNSATSDERTENLCASTNLSSVGAGKVNKRLLPTNASKRSLSNIMDGRPRKSWRIQPRRK</sequence>
<organism evidence="9 10">
    <name type="scientific">Ensete ventricosum</name>
    <name type="common">Abyssinian banana</name>
    <name type="synonym">Musa ensete</name>
    <dbReference type="NCBI Taxonomy" id="4639"/>
    <lineage>
        <taxon>Eukaryota</taxon>
        <taxon>Viridiplantae</taxon>
        <taxon>Streptophyta</taxon>
        <taxon>Embryophyta</taxon>
        <taxon>Tracheophyta</taxon>
        <taxon>Spermatophyta</taxon>
        <taxon>Magnoliopsida</taxon>
        <taxon>Liliopsida</taxon>
        <taxon>Zingiberales</taxon>
        <taxon>Musaceae</taxon>
        <taxon>Ensete</taxon>
    </lineage>
</organism>
<feature type="compositionally biased region" description="Polar residues" evidence="8">
    <location>
        <begin position="1382"/>
        <end position="1391"/>
    </location>
</feature>
<dbReference type="Gene3D" id="1.25.10.10">
    <property type="entry name" value="Leucine-rich Repeat Variant"/>
    <property type="match status" value="2"/>
</dbReference>
<feature type="region of interest" description="Disordered" evidence="8">
    <location>
        <begin position="1381"/>
        <end position="1408"/>
    </location>
</feature>
<dbReference type="InterPro" id="IPR011989">
    <property type="entry name" value="ARM-like"/>
</dbReference>
<keyword evidence="7" id="KW-0131">Cell cycle</keyword>
<dbReference type="GO" id="GO:0051301">
    <property type="term" value="P:cell division"/>
    <property type="evidence" value="ECO:0007669"/>
    <property type="project" value="UniProtKB-KW"/>
</dbReference>
<evidence type="ECO:0000256" key="1">
    <source>
        <dbReference type="ARBA" id="ARBA00004123"/>
    </source>
</evidence>
<feature type="compositionally biased region" description="Basic and acidic residues" evidence="8">
    <location>
        <begin position="1342"/>
        <end position="1359"/>
    </location>
</feature>
<evidence type="ECO:0000256" key="7">
    <source>
        <dbReference type="ARBA" id="ARBA00023306"/>
    </source>
</evidence>
<evidence type="ECO:0000256" key="4">
    <source>
        <dbReference type="ARBA" id="ARBA00022776"/>
    </source>
</evidence>
<gene>
    <name evidence="9" type="ORF">OPV22_000046</name>
</gene>
<dbReference type="InterPro" id="IPR016024">
    <property type="entry name" value="ARM-type_fold"/>
</dbReference>
<feature type="region of interest" description="Disordered" evidence="8">
    <location>
        <begin position="1336"/>
        <end position="1365"/>
    </location>
</feature>